<evidence type="ECO:0000256" key="4">
    <source>
        <dbReference type="ARBA" id="ARBA00023163"/>
    </source>
</evidence>
<protein>
    <submittedName>
        <fullName evidence="6">Helix-turn-helix domain-containing protein</fullName>
    </submittedName>
</protein>
<dbReference type="Pfam" id="PF13693">
    <property type="entry name" value="HTH_35"/>
    <property type="match status" value="1"/>
</dbReference>
<dbReference type="InterPro" id="IPR038722">
    <property type="entry name" value="Ner_HTH_dom"/>
</dbReference>
<dbReference type="SUPFAM" id="SSF47413">
    <property type="entry name" value="lambda repressor-like DNA-binding domains"/>
    <property type="match status" value="1"/>
</dbReference>
<keyword evidence="7" id="KW-1185">Reference proteome</keyword>
<evidence type="ECO:0000256" key="3">
    <source>
        <dbReference type="ARBA" id="ARBA00023125"/>
    </source>
</evidence>
<comment type="similarity">
    <text evidence="1">Belongs to the ner transcriptional regulatory family.</text>
</comment>
<name>A0ABS5E6K2_9PROT</name>
<organism evidence="6 7">
    <name type="scientific">Neokomagataea anthophila</name>
    <dbReference type="NCBI Taxonomy" id="2826925"/>
    <lineage>
        <taxon>Bacteria</taxon>
        <taxon>Pseudomonadati</taxon>
        <taxon>Pseudomonadota</taxon>
        <taxon>Alphaproteobacteria</taxon>
        <taxon>Acetobacterales</taxon>
        <taxon>Acetobacteraceae</taxon>
        <taxon>Neokomagataea</taxon>
    </lineage>
</organism>
<sequence>MARKPSGMHVEDIKASLRKKWGTLTALSRHLGRNPNVVTQALATPGYSVPVERAIAEELGRAPQDVWPDRFDHNGEPLSLRVERITSASISSDHRRNGVAA</sequence>
<dbReference type="Gene3D" id="1.10.260.40">
    <property type="entry name" value="lambda repressor-like DNA-binding domains"/>
    <property type="match status" value="1"/>
</dbReference>
<proteinExistence type="inferred from homology"/>
<accession>A0ABS5E6K2</accession>
<dbReference type="EMBL" id="JAGRQH010000003">
    <property type="protein sequence ID" value="MBR0559532.1"/>
    <property type="molecule type" value="Genomic_DNA"/>
</dbReference>
<dbReference type="InterPro" id="IPR010982">
    <property type="entry name" value="Lambda_DNA-bd_dom_sf"/>
</dbReference>
<reference evidence="6 7" key="1">
    <citation type="submission" date="2021-04" db="EMBL/GenBank/DDBJ databases">
        <title>The complete genome sequence of Neokomagataea sp. TBRC 2177.</title>
        <authorList>
            <person name="Charoenyingcharoen P."/>
            <person name="Yukphan P."/>
        </authorList>
    </citation>
    <scope>NUCLEOTIDE SEQUENCE [LARGE SCALE GENOMIC DNA]</scope>
    <source>
        <strain evidence="6 7">TBRC 2177</strain>
    </source>
</reference>
<evidence type="ECO:0000313" key="6">
    <source>
        <dbReference type="EMBL" id="MBR0559532.1"/>
    </source>
</evidence>
<evidence type="ECO:0000256" key="1">
    <source>
        <dbReference type="ARBA" id="ARBA00006157"/>
    </source>
</evidence>
<dbReference type="RefSeq" id="WP_211681131.1">
    <property type="nucleotide sequence ID" value="NZ_JAGRQH010000003.1"/>
</dbReference>
<keyword evidence="3" id="KW-0238">DNA-binding</keyword>
<evidence type="ECO:0000259" key="5">
    <source>
        <dbReference type="Pfam" id="PF13693"/>
    </source>
</evidence>
<gene>
    <name evidence="6" type="ORF">KB213_05610</name>
</gene>
<keyword evidence="4" id="KW-0804">Transcription</keyword>
<keyword evidence="2" id="KW-0805">Transcription regulation</keyword>
<comment type="caution">
    <text evidence="6">The sequence shown here is derived from an EMBL/GenBank/DDBJ whole genome shotgun (WGS) entry which is preliminary data.</text>
</comment>
<feature type="domain" description="Ner winged helix-turn-helix DNA-binding" evidence="5">
    <location>
        <begin position="8"/>
        <end position="79"/>
    </location>
</feature>
<dbReference type="Proteomes" id="UP000677812">
    <property type="component" value="Unassembled WGS sequence"/>
</dbReference>
<evidence type="ECO:0000256" key="2">
    <source>
        <dbReference type="ARBA" id="ARBA00023015"/>
    </source>
</evidence>
<evidence type="ECO:0000313" key="7">
    <source>
        <dbReference type="Proteomes" id="UP000677812"/>
    </source>
</evidence>